<evidence type="ECO:0000313" key="3">
    <source>
        <dbReference type="Proteomes" id="UP000094622"/>
    </source>
</evidence>
<keyword evidence="1" id="KW-0472">Membrane</keyword>
<keyword evidence="1" id="KW-1133">Transmembrane helix</keyword>
<dbReference type="Proteomes" id="UP000094622">
    <property type="component" value="Unassembled WGS sequence"/>
</dbReference>
<comment type="caution">
    <text evidence="2">The sequence shown here is derived from an EMBL/GenBank/DDBJ whole genome shotgun (WGS) entry which is preliminary data.</text>
</comment>
<organism evidence="2 3">
    <name type="scientific">Methylobrevis pamukkalensis</name>
    <dbReference type="NCBI Taxonomy" id="1439726"/>
    <lineage>
        <taxon>Bacteria</taxon>
        <taxon>Pseudomonadati</taxon>
        <taxon>Pseudomonadota</taxon>
        <taxon>Alphaproteobacteria</taxon>
        <taxon>Hyphomicrobiales</taxon>
        <taxon>Pleomorphomonadaceae</taxon>
        <taxon>Methylobrevis</taxon>
    </lineage>
</organism>
<keyword evidence="3" id="KW-1185">Reference proteome</keyword>
<accession>A0A1E3H022</accession>
<name>A0A1E3H022_9HYPH</name>
<evidence type="ECO:0000256" key="1">
    <source>
        <dbReference type="SAM" id="Phobius"/>
    </source>
</evidence>
<sequence length="32" mass="3302">MSPDTKVYPSPLPALVLAAGITTLLGFATRSI</sequence>
<keyword evidence="1" id="KW-0812">Transmembrane</keyword>
<gene>
    <name evidence="2" type="ORF">A6302_03035</name>
</gene>
<feature type="transmembrane region" description="Helical" evidence="1">
    <location>
        <begin position="12"/>
        <end position="29"/>
    </location>
</feature>
<dbReference type="AlphaFoldDB" id="A0A1E3H022"/>
<protein>
    <submittedName>
        <fullName evidence="2">Uncharacterized protein</fullName>
    </submittedName>
</protein>
<dbReference type="EMBL" id="MCRJ01000080">
    <property type="protein sequence ID" value="ODN69657.1"/>
    <property type="molecule type" value="Genomic_DNA"/>
</dbReference>
<proteinExistence type="predicted"/>
<evidence type="ECO:0000313" key="2">
    <source>
        <dbReference type="EMBL" id="ODN69657.1"/>
    </source>
</evidence>
<reference evidence="2 3" key="1">
    <citation type="submission" date="2016-07" db="EMBL/GenBank/DDBJ databases">
        <title>Draft Genome Sequence of Methylobrevis pamukkalensis PK2.</title>
        <authorList>
            <person name="Vasilenko O.V."/>
            <person name="Doronina N.V."/>
            <person name="Shmareva M.N."/>
            <person name="Tarlachkov S.V."/>
            <person name="Mustakhimov I."/>
            <person name="Trotsenko Y.A."/>
        </authorList>
    </citation>
    <scope>NUCLEOTIDE SEQUENCE [LARGE SCALE GENOMIC DNA]</scope>
    <source>
        <strain evidence="2 3">PK2</strain>
    </source>
</reference>